<feature type="compositionally biased region" description="Basic residues" evidence="5">
    <location>
        <begin position="1360"/>
        <end position="1369"/>
    </location>
</feature>
<feature type="compositionally biased region" description="Polar residues" evidence="5">
    <location>
        <begin position="1099"/>
        <end position="1108"/>
    </location>
</feature>
<dbReference type="eggNOG" id="KOG1849">
    <property type="taxonomic scope" value="Eukaryota"/>
</dbReference>
<sequence length="2135" mass="234741">MASLHDKLELVKSALSSTSTSTPATVSTLSDLLAPKTAPNGQKDAIPAAGVGRKRAATQTAQIKPGRTTRPATKKTLLESQKSDSHEAEELSAKEKAILATEVINITLKTLSAAATPSNQVRKQPQLRGDLETPVRKALRRSNSLPQSPLHPRSLNRVASSPNVANRLIRSPSSSSTSTSSIGSGPRAVAECSRIAFACLRMLQSSKTPTIDLPPMQIENGMSALVGKLILLGLDDLALKELRILKRRLDAAFKPSEKPRAKKETAKDISPLVPSLSPLRFDELLEFETVPIEGPLLSIAFTTQLQALKLLTTSKKPSAIIAAMPKLQPEYHCSPTQLLVQSSKISSSLATKSARQLESLAQIILSLSPSISSSEDTAAVSPKLHVGPDAALQLQTIAFSTRYTWWSIAGYKGDIDNDIFEPYSRCMAAFTRRSRGLAASAYEFALQSYNALVDFTSAQKKGLNIATGSPLYGIHKLLASLAQDFGCDDEAIRWVEKLQGCESSSEAQKCAIAAKLVALKLRTDPQDPIIEELLMTVVQGLESSIKGDGTELDELMTEVSRARRAAIMLVSKKLGANDDAPAAINEDPRQLCESLVLQCPRFSLRYLGKAPGNEASTKVIVRFEQRRHHLARSVPGTVDSALYLAKALRTQGRLTWEIMDSLLQDCLALLEAADISMPDSNNDSDLTRTSYFARISNLYYSQHLDMRRDASSPKDVQNLRPLRRSIDSIRSRPVTEKKVAAFTAKLERMGDLLRFAGRLDEARDIILLLRDELIADGALALVASAASTLPIRAAWDQTESTLLLARAFYLLVKLKKKAPSTLHDLSLDDETWAPEEKGVVFEHIQDILSRQPETSSELQKAVYKELTTIYDARAFPIRRLRVLCNFAQTNPDQRRDIIEEARSTTTLASVDSVVASSNDSGLNQYTMHIRSLLTSTLELMDDHPRIDLIEPHLATWSSIIDKCKDQEALSRNIDNVDILQGHLQSVADFLDMKGYGKMRVAVLRMITNIDEIPRGSNPDDIVLDYCFLASQYLELGYSGKAGLALDKAQCFASSHGVTPSASIRHLVGYADYLLRVGNLEKCDETLSRAHQVAEHENETTNGSNATSYSDRDGNDRIIADASIVYSDLALQQGKPQEALIHAKRSLRIIARAWKRAERNQVSRVKRNQSADDAAMEKLVEESSNLNLSTTSPALPQAQNTDIGPSAWMLARPMFRCFVHLSQVYTHHGMFQDTIYYAEQAHKIAVSIDSTNYIVEALALVGGAWLKAGNTEKATEFLTKAKDLASVQKEAQTLVVLSGNLGSLHSVHGDKTAELAAYGEAERTLNSLTNSTYISDLDRVFDVTVILQAEISRLTIDDTKKRGRPQRKTVAKAPAKKREAVSKQRATSPISIAEQCVGLVSLKGAILRQKARSFARWNRFEDSSMVLEEAAEYSLSSLDAIETHVAQAECLFRQSSALLPADSVYSVLQDSTISFPAVVGAKTASLERVSAVRTTPPKKNHSSPRNASLPRGSAMSWVDPLKQAHDHLVEAYSTASQISSTRVLTQIASFLNTTSLLLSTYHGLKLKAFQPGAVASALELAKAIAVQRERDAVMSDVDAETTKEGDLRWPVIKTESHQNDSNGRLAMQQARFQKEYIDIIPSAWKVVSVMLSESRDELVLAKFEAGHSPFILRVPLERNSSRDADEEVFGFDQGKAELHEIIDLANASAHGGRDVSGREGKIAWWAERDELNVRLKELLDNVEKVWLGGFKGIFSQHTIQPDLLARFQKSFQNTLDKYLPSRQRTNKRKKASPGVTLDPRILELFVGLGDPFSEDCDLDEPLTDLLYFVVDILQFHGERNAYDEIDFDSMVLDTLDALRCYHQAVANAGVAEQSHTVLILDKSLHSLPWESLPCMEGQAVSRLPSMGCLRDRILSQQKKVAMEGRPDGTYINRSKGSYVLNPGQDLKTTQATFAKGLQKLDDWSSVVEREPAETELKGMLANGDLYLYFGHGSGAQYIRSKTIKKLETCATTFLMGCSSATLVDVGEFMPYGSPMSYMIAGAPAVVGTLWDVTDKDIDRFAKGTFESWGLYGGDAAVAVEKATKMPGRGRKKVEPVVVERERVSLVKAVAEGKKACHFKYLTAAAVVVYGVPVYFE</sequence>
<protein>
    <recommendedName>
        <fullName evidence="2">separase</fullName>
        <ecNumber evidence="2">3.4.22.49</ecNumber>
    </recommendedName>
</protein>
<dbReference type="InterPro" id="IPR005314">
    <property type="entry name" value="Peptidase_C50"/>
</dbReference>
<evidence type="ECO:0000256" key="5">
    <source>
        <dbReference type="SAM" id="MobiDB-lite"/>
    </source>
</evidence>
<dbReference type="VEuPathDB" id="FungiDB:GMDG_00335"/>
<dbReference type="PANTHER" id="PTHR12792:SF0">
    <property type="entry name" value="SEPARIN"/>
    <property type="match status" value="1"/>
</dbReference>
<dbReference type="GeneID" id="36288284"/>
<keyword evidence="4" id="KW-0159">Chromosome partition</keyword>
<dbReference type="GO" id="GO:0051307">
    <property type="term" value="P:meiotic chromosome separation"/>
    <property type="evidence" value="ECO:0007669"/>
    <property type="project" value="TreeGrafter"/>
</dbReference>
<gene>
    <name evidence="7" type="ORF">VC83_05217</name>
</gene>
<proteinExistence type="predicted"/>
<comment type="catalytic activity">
    <reaction evidence="1">
        <text>All bonds known to be hydrolyzed by this endopeptidase have arginine in P1 and an acidic residue in P4. P6 is often occupied by an acidic residue or by a hydroxy-amino-acid residue, the phosphorylation of which enhances cleavage.</text>
        <dbReference type="EC" id="3.4.22.49"/>
    </reaction>
</comment>
<dbReference type="GO" id="GO:0004197">
    <property type="term" value="F:cysteine-type endopeptidase activity"/>
    <property type="evidence" value="ECO:0007669"/>
    <property type="project" value="InterPro"/>
</dbReference>
<feature type="region of interest" description="Disordered" evidence="5">
    <location>
        <begin position="115"/>
        <end position="185"/>
    </location>
</feature>
<feature type="compositionally biased region" description="Low complexity" evidence="5">
    <location>
        <begin position="169"/>
        <end position="185"/>
    </location>
</feature>
<evidence type="ECO:0000313" key="7">
    <source>
        <dbReference type="EMBL" id="OAF58076.2"/>
    </source>
</evidence>
<dbReference type="GO" id="GO:0044732">
    <property type="term" value="C:mitotic spindle pole body"/>
    <property type="evidence" value="ECO:0007669"/>
    <property type="project" value="TreeGrafter"/>
</dbReference>
<evidence type="ECO:0000259" key="6">
    <source>
        <dbReference type="PROSITE" id="PS51700"/>
    </source>
</evidence>
<feature type="region of interest" description="Disordered" evidence="5">
    <location>
        <begin position="1090"/>
        <end position="1113"/>
    </location>
</feature>
<feature type="region of interest" description="Disordered" evidence="5">
    <location>
        <begin position="33"/>
        <end position="93"/>
    </location>
</feature>
<dbReference type="SUPFAM" id="SSF48452">
    <property type="entry name" value="TPR-like"/>
    <property type="match status" value="1"/>
</dbReference>
<dbReference type="GO" id="GO:0005737">
    <property type="term" value="C:cytoplasm"/>
    <property type="evidence" value="ECO:0007669"/>
    <property type="project" value="TreeGrafter"/>
</dbReference>
<dbReference type="RefSeq" id="XP_024323361.1">
    <property type="nucleotide sequence ID" value="XM_024468841.1"/>
</dbReference>
<dbReference type="PANTHER" id="PTHR12792">
    <property type="entry name" value="EXTRA SPINDLE POLES 1-RELATED"/>
    <property type="match status" value="1"/>
</dbReference>
<accession>A0A177A7H0</accession>
<dbReference type="EC" id="3.4.22.49" evidence="2"/>
<dbReference type="GO" id="GO:0006508">
    <property type="term" value="P:proteolysis"/>
    <property type="evidence" value="ECO:0007669"/>
    <property type="project" value="InterPro"/>
</dbReference>
<feature type="region of interest" description="Disordered" evidence="5">
    <location>
        <begin position="1490"/>
        <end position="1511"/>
    </location>
</feature>
<dbReference type="InterPro" id="IPR030397">
    <property type="entry name" value="SEPARIN_core_dom"/>
</dbReference>
<feature type="domain" description="Peptidase C50" evidence="6">
    <location>
        <begin position="1932"/>
        <end position="2027"/>
    </location>
</feature>
<evidence type="ECO:0000256" key="2">
    <source>
        <dbReference type="ARBA" id="ARBA00012489"/>
    </source>
</evidence>
<feature type="compositionally biased region" description="Basic and acidic residues" evidence="5">
    <location>
        <begin position="81"/>
        <end position="93"/>
    </location>
</feature>
<dbReference type="Proteomes" id="UP000077154">
    <property type="component" value="Unassembled WGS sequence"/>
</dbReference>
<feature type="region of interest" description="Disordered" evidence="5">
    <location>
        <begin position="1359"/>
        <end position="1383"/>
    </location>
</feature>
<reference evidence="7" key="1">
    <citation type="submission" date="2016-03" db="EMBL/GenBank/DDBJ databases">
        <title>Updated assembly of Pseudogymnoascus destructans, the fungus causing white-nose syndrome of bats.</title>
        <authorList>
            <person name="Palmer J.M."/>
            <person name="Drees K.P."/>
            <person name="Foster J.T."/>
            <person name="Lindner D.L."/>
        </authorList>
    </citation>
    <scope>NUCLEOTIDE SEQUENCE [LARGE SCALE GENOMIC DNA]</scope>
    <source>
        <strain evidence="7">20631-21</strain>
    </source>
</reference>
<dbReference type="GO" id="GO:0072686">
    <property type="term" value="C:mitotic spindle"/>
    <property type="evidence" value="ECO:0007669"/>
    <property type="project" value="TreeGrafter"/>
</dbReference>
<dbReference type="Gene3D" id="1.25.40.10">
    <property type="entry name" value="Tetratricopeptide repeat domain"/>
    <property type="match status" value="1"/>
</dbReference>
<evidence type="ECO:0000256" key="4">
    <source>
        <dbReference type="ARBA" id="ARBA00022829"/>
    </source>
</evidence>
<dbReference type="EMBL" id="KV441398">
    <property type="protein sequence ID" value="OAF58076.2"/>
    <property type="molecule type" value="Genomic_DNA"/>
</dbReference>
<organism evidence="7">
    <name type="scientific">Pseudogymnoascus destructans</name>
    <dbReference type="NCBI Taxonomy" id="655981"/>
    <lineage>
        <taxon>Eukaryota</taxon>
        <taxon>Fungi</taxon>
        <taxon>Dikarya</taxon>
        <taxon>Ascomycota</taxon>
        <taxon>Pezizomycotina</taxon>
        <taxon>Leotiomycetes</taxon>
        <taxon>Thelebolales</taxon>
        <taxon>Thelebolaceae</taxon>
        <taxon>Pseudogymnoascus</taxon>
    </lineage>
</organism>
<evidence type="ECO:0000256" key="3">
    <source>
        <dbReference type="ARBA" id="ARBA00022801"/>
    </source>
</evidence>
<name>A0A177A7H0_9PEZI</name>
<dbReference type="OrthoDB" id="10255632at2759"/>
<dbReference type="Pfam" id="PF03568">
    <property type="entry name" value="Separin_C"/>
    <property type="match status" value="1"/>
</dbReference>
<dbReference type="GO" id="GO:0005634">
    <property type="term" value="C:nucleus"/>
    <property type="evidence" value="ECO:0007669"/>
    <property type="project" value="InterPro"/>
</dbReference>
<evidence type="ECO:0000256" key="1">
    <source>
        <dbReference type="ARBA" id="ARBA00000451"/>
    </source>
</evidence>
<dbReference type="InterPro" id="IPR011990">
    <property type="entry name" value="TPR-like_helical_dom_sf"/>
</dbReference>
<dbReference type="PROSITE" id="PS51700">
    <property type="entry name" value="SEPARIN"/>
    <property type="match status" value="1"/>
</dbReference>
<keyword evidence="3" id="KW-0378">Hydrolase</keyword>